<accession>A0A2H1WIZ6</accession>
<dbReference type="GO" id="GO:0061709">
    <property type="term" value="P:reticulophagy"/>
    <property type="evidence" value="ECO:0007669"/>
    <property type="project" value="TreeGrafter"/>
</dbReference>
<dbReference type="Pfam" id="PF15009">
    <property type="entry name" value="STING_LBD"/>
    <property type="match status" value="3"/>
</dbReference>
<sequence length="672" mass="76879">MDQIYIYAMQVVLAVGVTLVRYVVYDLTIKGTKNLSSIGYDMLNKKRWLHTQLVENINVGPIIIYIGSIVILLSNNEKIFSEDFLLLFIAYLIIQYPELGSTPLSSISYGVGMACNFYEGYLMHVIPSDGANFGGFIQNVQAFEAREGIVVPVRKLFIIITKSMYSPPDLQLFNKENRPDLSKLESCSVRIGDYSKGHLPSFLDIDDAVMFQSLEDRSRDVAGIRNRSYKNTAYKIHRQRGPPVYLVAECATPLYTLYRVMENKELYDDLAKVNVQDVCDDFCSTLLRLLDRSSECRDQVELVHYDDRDPEANLADVLLNRIQQLEPRFEELISKMKMDRNTYIYFMQVLFVASITFASQSLDLRNKQTLAINIARFVLYVLSVRGFSEACAVLYDCMRHQRLPDVQVLQRGALHRHHVMMVLGAAALLLTHEQPIIDERFIFILIATLIAKYPEIDRKLDKKKTVNYGVGMACSYFEGYLVHVLPSDGAKFFGFLENIKIYENREGVVFPVKKLFVVVTKSLFSPPALVEFNKTGRDDLPKLEACSSLTEIEKDVAGVKNRIYRSTAYKIYRPSAPPVCLCTEGGTPLNTLYRVLKNSELSEELAGINREEIVHDFLTTLRKLITKSPECRGKCELVYFDDSNRDLNLADVLLDRIRELEPKFEEIIARRR</sequence>
<evidence type="ECO:0000259" key="2">
    <source>
        <dbReference type="Pfam" id="PF15009"/>
    </source>
</evidence>
<evidence type="ECO:0000313" key="3">
    <source>
        <dbReference type="EMBL" id="SOQ53041.1"/>
    </source>
</evidence>
<dbReference type="GO" id="GO:0005776">
    <property type="term" value="C:autophagosome"/>
    <property type="evidence" value="ECO:0007669"/>
    <property type="project" value="TreeGrafter"/>
</dbReference>
<dbReference type="InterPro" id="IPR038623">
    <property type="entry name" value="STING_C_sf"/>
</dbReference>
<keyword evidence="1" id="KW-0472">Membrane</keyword>
<dbReference type="EMBL" id="ODYU01008983">
    <property type="protein sequence ID" value="SOQ53041.1"/>
    <property type="molecule type" value="Genomic_DNA"/>
</dbReference>
<dbReference type="GO" id="GO:0035438">
    <property type="term" value="F:cyclic-di-GMP binding"/>
    <property type="evidence" value="ECO:0007669"/>
    <property type="project" value="TreeGrafter"/>
</dbReference>
<reference evidence="3" key="1">
    <citation type="submission" date="2016-07" db="EMBL/GenBank/DDBJ databases">
        <authorList>
            <person name="Bretaudeau A."/>
        </authorList>
    </citation>
    <scope>NUCLEOTIDE SEQUENCE</scope>
    <source>
        <strain evidence="3">Rice</strain>
        <tissue evidence="3">Whole body</tissue>
    </source>
</reference>
<dbReference type="GO" id="GO:0016239">
    <property type="term" value="P:positive regulation of macroautophagy"/>
    <property type="evidence" value="ECO:0007669"/>
    <property type="project" value="TreeGrafter"/>
</dbReference>
<feature type="transmembrane region" description="Helical" evidence="1">
    <location>
        <begin position="53"/>
        <end position="73"/>
    </location>
</feature>
<protein>
    <submittedName>
        <fullName evidence="3">SFRICE_013365</fullName>
    </submittedName>
</protein>
<proteinExistence type="predicted"/>
<dbReference type="GO" id="GO:0045087">
    <property type="term" value="P:innate immune response"/>
    <property type="evidence" value="ECO:0007669"/>
    <property type="project" value="TreeGrafter"/>
</dbReference>
<dbReference type="AlphaFoldDB" id="A0A2H1WIZ6"/>
<dbReference type="PANTHER" id="PTHR34339">
    <property type="entry name" value="STIMULATOR OF INTERFERON GENES PROTEIN"/>
    <property type="match status" value="1"/>
</dbReference>
<evidence type="ECO:0000256" key="1">
    <source>
        <dbReference type="SAM" id="Phobius"/>
    </source>
</evidence>
<name>A0A2H1WIZ6_SPOFR</name>
<organism evidence="3">
    <name type="scientific">Spodoptera frugiperda</name>
    <name type="common">Fall armyworm</name>
    <dbReference type="NCBI Taxonomy" id="7108"/>
    <lineage>
        <taxon>Eukaryota</taxon>
        <taxon>Metazoa</taxon>
        <taxon>Ecdysozoa</taxon>
        <taxon>Arthropoda</taxon>
        <taxon>Hexapoda</taxon>
        <taxon>Insecta</taxon>
        <taxon>Pterygota</taxon>
        <taxon>Neoptera</taxon>
        <taxon>Endopterygota</taxon>
        <taxon>Lepidoptera</taxon>
        <taxon>Glossata</taxon>
        <taxon>Ditrysia</taxon>
        <taxon>Noctuoidea</taxon>
        <taxon>Noctuidae</taxon>
        <taxon>Amphipyrinae</taxon>
        <taxon>Spodoptera</taxon>
    </lineage>
</organism>
<dbReference type="InterPro" id="IPR055432">
    <property type="entry name" value="STING_LBD"/>
</dbReference>
<keyword evidence="1" id="KW-0812">Transmembrane</keyword>
<dbReference type="GO" id="GO:0005789">
    <property type="term" value="C:endoplasmic reticulum membrane"/>
    <property type="evidence" value="ECO:0007669"/>
    <property type="project" value="TreeGrafter"/>
</dbReference>
<feature type="domain" description="STING ligand-binding" evidence="2">
    <location>
        <begin position="211"/>
        <end position="324"/>
    </location>
</feature>
<dbReference type="GO" id="GO:0032481">
    <property type="term" value="P:positive regulation of type I interferon production"/>
    <property type="evidence" value="ECO:0007669"/>
    <property type="project" value="InterPro"/>
</dbReference>
<dbReference type="GO" id="GO:0002218">
    <property type="term" value="P:activation of innate immune response"/>
    <property type="evidence" value="ECO:0007669"/>
    <property type="project" value="InterPro"/>
</dbReference>
<gene>
    <name evidence="3" type="ORF">SFRICE_013365</name>
</gene>
<dbReference type="GO" id="GO:0000045">
    <property type="term" value="P:autophagosome assembly"/>
    <property type="evidence" value="ECO:0007669"/>
    <property type="project" value="TreeGrafter"/>
</dbReference>
<dbReference type="PANTHER" id="PTHR34339:SF1">
    <property type="entry name" value="STIMULATOR OF INTERFERON GENES PROTEIN"/>
    <property type="match status" value="1"/>
</dbReference>
<dbReference type="GO" id="GO:0061507">
    <property type="term" value="F:2',3'-cyclic GMP-AMP binding"/>
    <property type="evidence" value="ECO:0007669"/>
    <property type="project" value="TreeGrafter"/>
</dbReference>
<feature type="domain" description="STING ligand-binding" evidence="2">
    <location>
        <begin position="467"/>
        <end position="659"/>
    </location>
</feature>
<dbReference type="Gene3D" id="3.40.50.12100">
    <property type="entry name" value="Stimulator of interferon genes protein"/>
    <property type="match status" value="2"/>
</dbReference>
<dbReference type="InterPro" id="IPR029158">
    <property type="entry name" value="STING"/>
</dbReference>
<feature type="domain" description="STING ligand-binding" evidence="2">
    <location>
        <begin position="109"/>
        <end position="174"/>
    </location>
</feature>
<keyword evidence="1" id="KW-1133">Transmembrane helix</keyword>
<feature type="transmembrane region" description="Helical" evidence="1">
    <location>
        <begin position="6"/>
        <end position="24"/>
    </location>
</feature>